<feature type="signal peptide" evidence="2">
    <location>
        <begin position="1"/>
        <end position="23"/>
    </location>
</feature>
<evidence type="ECO:0000256" key="1">
    <source>
        <dbReference type="SAM" id="Phobius"/>
    </source>
</evidence>
<keyword evidence="1" id="KW-0472">Membrane</keyword>
<accession>A0A1M6DZ94</accession>
<feature type="chain" id="PRO_5013042290" evidence="2">
    <location>
        <begin position="24"/>
        <end position="71"/>
    </location>
</feature>
<reference evidence="4" key="1">
    <citation type="submission" date="2016-11" db="EMBL/GenBank/DDBJ databases">
        <authorList>
            <person name="Varghese N."/>
            <person name="Submissions S."/>
        </authorList>
    </citation>
    <scope>NUCLEOTIDE SEQUENCE [LARGE SCALE GENOMIC DNA]</scope>
    <source>
        <strain evidence="4">DSM 22807</strain>
    </source>
</reference>
<keyword evidence="2" id="KW-0732">Signal</keyword>
<keyword evidence="1" id="KW-0812">Transmembrane</keyword>
<dbReference type="AlphaFoldDB" id="A0A1M6DZ94"/>
<protein>
    <submittedName>
        <fullName evidence="3">Uncharacterized protein</fullName>
    </submittedName>
</protein>
<evidence type="ECO:0000313" key="4">
    <source>
        <dbReference type="Proteomes" id="UP000184232"/>
    </source>
</evidence>
<feature type="transmembrane region" description="Helical" evidence="1">
    <location>
        <begin position="39"/>
        <end position="59"/>
    </location>
</feature>
<keyword evidence="1" id="KW-1133">Transmembrane helix</keyword>
<dbReference type="EMBL" id="FQZH01000001">
    <property type="protein sequence ID" value="SHI78463.1"/>
    <property type="molecule type" value="Genomic_DNA"/>
</dbReference>
<sequence>MKIAIHKILVLFISVFTCNIALAAEVPPPPAPLTTTPGLPIDGGLVIMFFAALILGYLVSTKYIFNKKSSL</sequence>
<name>A0A1M6DZ94_9FLAO</name>
<organism evidence="3 4">
    <name type="scientific">Flavobacterium haoranii</name>
    <dbReference type="NCBI Taxonomy" id="683124"/>
    <lineage>
        <taxon>Bacteria</taxon>
        <taxon>Pseudomonadati</taxon>
        <taxon>Bacteroidota</taxon>
        <taxon>Flavobacteriia</taxon>
        <taxon>Flavobacteriales</taxon>
        <taxon>Flavobacteriaceae</taxon>
        <taxon>Flavobacterium</taxon>
    </lineage>
</organism>
<dbReference type="Proteomes" id="UP000184232">
    <property type="component" value="Unassembled WGS sequence"/>
</dbReference>
<keyword evidence="4" id="KW-1185">Reference proteome</keyword>
<evidence type="ECO:0000313" key="3">
    <source>
        <dbReference type="EMBL" id="SHI78463.1"/>
    </source>
</evidence>
<evidence type="ECO:0000256" key="2">
    <source>
        <dbReference type="SAM" id="SignalP"/>
    </source>
</evidence>
<proteinExistence type="predicted"/>
<gene>
    <name evidence="3" type="ORF">SAMN05444337_0788</name>
</gene>